<dbReference type="EnsemblMetazoa" id="MESCA004364-RA">
    <property type="protein sequence ID" value="MESCA004364-PA"/>
    <property type="gene ID" value="MESCA004364"/>
</dbReference>
<dbReference type="InterPro" id="IPR008936">
    <property type="entry name" value="Rho_GTPase_activation_prot"/>
</dbReference>
<evidence type="ECO:0000259" key="1">
    <source>
        <dbReference type="PROSITE" id="PS50238"/>
    </source>
</evidence>
<keyword evidence="3" id="KW-1185">Reference proteome</keyword>
<sequence>PDVVDEKSLPESTQFGISLRFIIQHNQCLNYIPPIVRQCVDSLSITGMIDTEGIFRRAGNYARINELKQKVNRGEKVDLKDVDAHVVAGLLKAFFRDLTEPLLTYDLYDEIVAFLTWPKEDRPRNVKQILREKLPEPNYELFKYLVEFLVKVMECEDLNKMTSSNLAIVFGPNLLWSNITMSLEEVSPINSFIDFVLQNHKDIYMVDIHNPQIPID</sequence>
<dbReference type="GO" id="GO:0005737">
    <property type="term" value="C:cytoplasm"/>
    <property type="evidence" value="ECO:0007669"/>
    <property type="project" value="TreeGrafter"/>
</dbReference>
<dbReference type="InterPro" id="IPR000198">
    <property type="entry name" value="RhoGAP_dom"/>
</dbReference>
<dbReference type="HOGENOM" id="CLU_015883_3_0_1"/>
<dbReference type="OMA" id="EDWMEVM"/>
<dbReference type="PROSITE" id="PS50238">
    <property type="entry name" value="RHOGAP"/>
    <property type="match status" value="1"/>
</dbReference>
<dbReference type="GO" id="GO:0005096">
    <property type="term" value="F:GTPase activator activity"/>
    <property type="evidence" value="ECO:0007669"/>
    <property type="project" value="TreeGrafter"/>
</dbReference>
<dbReference type="STRING" id="36166.T1GLG2"/>
<evidence type="ECO:0000313" key="3">
    <source>
        <dbReference type="Proteomes" id="UP000015102"/>
    </source>
</evidence>
<dbReference type="SUPFAM" id="SSF48350">
    <property type="entry name" value="GTPase activation domain, GAP"/>
    <property type="match status" value="1"/>
</dbReference>
<name>T1GLG2_MEGSC</name>
<accession>T1GLG2</accession>
<dbReference type="EMBL" id="CAQQ02186022">
    <property type="status" value="NOT_ANNOTATED_CDS"/>
    <property type="molecule type" value="Genomic_DNA"/>
</dbReference>
<protein>
    <recommendedName>
        <fullName evidence="1">Rho-GAP domain-containing protein</fullName>
    </recommendedName>
</protein>
<evidence type="ECO:0000313" key="2">
    <source>
        <dbReference type="EnsemblMetazoa" id="MESCA004364-PA"/>
    </source>
</evidence>
<organism evidence="2 3">
    <name type="scientific">Megaselia scalaris</name>
    <name type="common">Humpbacked fly</name>
    <name type="synonym">Phora scalaris</name>
    <dbReference type="NCBI Taxonomy" id="36166"/>
    <lineage>
        <taxon>Eukaryota</taxon>
        <taxon>Metazoa</taxon>
        <taxon>Ecdysozoa</taxon>
        <taxon>Arthropoda</taxon>
        <taxon>Hexapoda</taxon>
        <taxon>Insecta</taxon>
        <taxon>Pterygota</taxon>
        <taxon>Neoptera</taxon>
        <taxon>Endopterygota</taxon>
        <taxon>Diptera</taxon>
        <taxon>Brachycera</taxon>
        <taxon>Muscomorpha</taxon>
        <taxon>Platypezoidea</taxon>
        <taxon>Phoridae</taxon>
        <taxon>Megaseliini</taxon>
        <taxon>Megaselia</taxon>
    </lineage>
</organism>
<dbReference type="Pfam" id="PF00620">
    <property type="entry name" value="RhoGAP"/>
    <property type="match status" value="1"/>
</dbReference>
<dbReference type="PANTHER" id="PTHR45808:SF2">
    <property type="entry name" value="RHO GTPASE-ACTIVATING PROTEIN 68F"/>
    <property type="match status" value="1"/>
</dbReference>
<reference evidence="2" key="2">
    <citation type="submission" date="2015-06" db="UniProtKB">
        <authorList>
            <consortium name="EnsemblMetazoa"/>
        </authorList>
    </citation>
    <scope>IDENTIFICATION</scope>
</reference>
<dbReference type="GO" id="GO:0007264">
    <property type="term" value="P:small GTPase-mediated signal transduction"/>
    <property type="evidence" value="ECO:0007669"/>
    <property type="project" value="TreeGrafter"/>
</dbReference>
<dbReference type="AlphaFoldDB" id="T1GLG2"/>
<reference evidence="3" key="1">
    <citation type="submission" date="2013-02" db="EMBL/GenBank/DDBJ databases">
        <authorList>
            <person name="Hughes D."/>
        </authorList>
    </citation>
    <scope>NUCLEOTIDE SEQUENCE</scope>
    <source>
        <strain>Durham</strain>
        <strain evidence="3">NC isolate 2 -- Noor lab</strain>
    </source>
</reference>
<dbReference type="GO" id="GO:2001136">
    <property type="term" value="P:negative regulation of endocytic recycling"/>
    <property type="evidence" value="ECO:0007669"/>
    <property type="project" value="TreeGrafter"/>
</dbReference>
<feature type="domain" description="Rho-GAP" evidence="1">
    <location>
        <begin position="17"/>
        <end position="204"/>
    </location>
</feature>
<dbReference type="SMART" id="SM00324">
    <property type="entry name" value="RhoGAP"/>
    <property type="match status" value="1"/>
</dbReference>
<dbReference type="Proteomes" id="UP000015102">
    <property type="component" value="Unassembled WGS sequence"/>
</dbReference>
<dbReference type="PANTHER" id="PTHR45808">
    <property type="entry name" value="RHO GTPASE-ACTIVATING PROTEIN 68F"/>
    <property type="match status" value="1"/>
</dbReference>
<dbReference type="Gene3D" id="1.10.555.10">
    <property type="entry name" value="Rho GTPase activation protein"/>
    <property type="match status" value="1"/>
</dbReference>
<proteinExistence type="predicted"/>